<dbReference type="VEuPathDB" id="FungiDB:A1Q1_07023"/>
<keyword evidence="1" id="KW-0732">Signal</keyword>
<dbReference type="HOGENOM" id="CLU_685476_0_0_1"/>
<gene>
    <name evidence="2" type="ORF">A1Q1_07023</name>
</gene>
<accession>J6F919</accession>
<name>J6F919_TRIAS</name>
<sequence>MVLLSLLTAIIAIAQPAVAEMMCCGELSKWDEKKAWAQRETFCSNPRGAFNNGEAQESYWSGKNEFGREKEYDRRKSGPLKPAFFYGRIDEKGRNFDNCWRATQELIEQCARQGKAFGSWKDEGEAYGMTLTGELDTRQKVTVEDFDVSRRSAVAPLRQRLAKRSVDELSSISSHHHLRRLVKDGQYFDVDGEDIHVSFRDTVADLPKRDLPSGSERGADGLWRRSEGLQTTDGVAYHWDETYHADVDLATVIREGLAKIKREEARVGGPWNTTLFVGPELRKRQLEGPTSSMQCWNQYLQDNGAGYTWTVIESGTFLSGSVPTTCVGNEYLNTGGRSDPLKLQKEEELCESFSIPFSVKQLQHLVRQFAHSRGLEWKACYKQSDLPDSARCADKWRASKGE</sequence>
<feature type="signal peptide" evidence="1">
    <location>
        <begin position="1"/>
        <end position="19"/>
    </location>
</feature>
<dbReference type="EMBL" id="ALBS01000047">
    <property type="protein sequence ID" value="EJT51792.1"/>
    <property type="molecule type" value="Genomic_DNA"/>
</dbReference>
<dbReference type="RefSeq" id="XP_014182747.1">
    <property type="nucleotide sequence ID" value="XM_014327272.1"/>
</dbReference>
<protein>
    <submittedName>
        <fullName evidence="2">Uncharacterized protein</fullName>
    </submittedName>
</protein>
<dbReference type="GeneID" id="25990535"/>
<proteinExistence type="predicted"/>
<feature type="chain" id="PRO_5003787618" evidence="1">
    <location>
        <begin position="20"/>
        <end position="402"/>
    </location>
</feature>
<reference evidence="2 3" key="1">
    <citation type="journal article" date="2012" name="Eukaryot. Cell">
        <title>Draft genome sequence of CBS 2479, the standard type strain of Trichosporon asahii.</title>
        <authorList>
            <person name="Yang R.Y."/>
            <person name="Li H.T."/>
            <person name="Zhu H."/>
            <person name="Zhou G.P."/>
            <person name="Wang M."/>
            <person name="Wang L."/>
        </authorList>
    </citation>
    <scope>NUCLEOTIDE SEQUENCE [LARGE SCALE GENOMIC DNA]</scope>
    <source>
        <strain evidence="3">ATCC 90039 / CBS 2479 / JCM 2466 / KCTC 7840 / NCYC 2677 / UAMH 7654</strain>
    </source>
</reference>
<evidence type="ECO:0000313" key="2">
    <source>
        <dbReference type="EMBL" id="EJT51792.1"/>
    </source>
</evidence>
<evidence type="ECO:0000313" key="3">
    <source>
        <dbReference type="Proteomes" id="UP000002748"/>
    </source>
</evidence>
<dbReference type="OrthoDB" id="2818900at2759"/>
<organism evidence="2 3">
    <name type="scientific">Trichosporon asahii var. asahii (strain ATCC 90039 / CBS 2479 / JCM 2466 / KCTC 7840 / NBRC 103889/ NCYC 2677 / UAMH 7654)</name>
    <name type="common">Yeast</name>
    <dbReference type="NCBI Taxonomy" id="1186058"/>
    <lineage>
        <taxon>Eukaryota</taxon>
        <taxon>Fungi</taxon>
        <taxon>Dikarya</taxon>
        <taxon>Basidiomycota</taxon>
        <taxon>Agaricomycotina</taxon>
        <taxon>Tremellomycetes</taxon>
        <taxon>Trichosporonales</taxon>
        <taxon>Trichosporonaceae</taxon>
        <taxon>Trichosporon</taxon>
    </lineage>
</organism>
<comment type="caution">
    <text evidence="2">The sequence shown here is derived from an EMBL/GenBank/DDBJ whole genome shotgun (WGS) entry which is preliminary data.</text>
</comment>
<dbReference type="Proteomes" id="UP000002748">
    <property type="component" value="Unassembled WGS sequence"/>
</dbReference>
<evidence type="ECO:0000256" key="1">
    <source>
        <dbReference type="SAM" id="SignalP"/>
    </source>
</evidence>
<dbReference type="AlphaFoldDB" id="J6F919"/>
<dbReference type="KEGG" id="tasa:A1Q1_07023"/>